<proteinExistence type="predicted"/>
<reference evidence="2" key="1">
    <citation type="journal article" date="2014" name="Proc. Natl. Acad. Sci. U.S.A.">
        <title>Extensive sampling of basidiomycete genomes demonstrates inadequacy of the white-rot/brown-rot paradigm for wood decay fungi.</title>
        <authorList>
            <person name="Riley R."/>
            <person name="Salamov A.A."/>
            <person name="Brown D.W."/>
            <person name="Nagy L.G."/>
            <person name="Floudas D."/>
            <person name="Held B.W."/>
            <person name="Levasseur A."/>
            <person name="Lombard V."/>
            <person name="Morin E."/>
            <person name="Otillar R."/>
            <person name="Lindquist E.A."/>
            <person name="Sun H."/>
            <person name="LaButti K.M."/>
            <person name="Schmutz J."/>
            <person name="Jabbour D."/>
            <person name="Luo H."/>
            <person name="Baker S.E."/>
            <person name="Pisabarro A.G."/>
            <person name="Walton J.D."/>
            <person name="Blanchette R.A."/>
            <person name="Henrissat B."/>
            <person name="Martin F."/>
            <person name="Cullen D."/>
            <person name="Hibbett D.S."/>
            <person name="Grigoriev I.V."/>
        </authorList>
    </citation>
    <scope>NUCLEOTIDE SEQUENCE [LARGE SCALE GENOMIC DNA]</scope>
    <source>
        <strain evidence="2">FD-172 SS1</strain>
    </source>
</reference>
<name>A0A067M7K7_BOTB1</name>
<accession>A0A067M7K7</accession>
<dbReference type="AlphaFoldDB" id="A0A067M7K7"/>
<evidence type="ECO:0000313" key="2">
    <source>
        <dbReference type="Proteomes" id="UP000027195"/>
    </source>
</evidence>
<evidence type="ECO:0000313" key="1">
    <source>
        <dbReference type="EMBL" id="KDQ11758.1"/>
    </source>
</evidence>
<sequence>MESQWQRPIKLTPLSRSQGSPVESRWVYSVWRQSVVTLSLVLYLLFLAQNRTLFLINYAREICFVSMLTRPPLYQCRRQHIYKPISKIPGGKGTRSPYPYAGVGQGVQGDSNDTKSCPDNHKILEPRCLITRRGGCSRNWVGQHFVYARADGAARKEDVIAKIIDERVVQIGSRSRQRAPPSRVQCGRPGSAAHARRMKVLSCVYGKTYQPSRAV</sequence>
<dbReference type="EMBL" id="KL198055">
    <property type="protein sequence ID" value="KDQ11758.1"/>
    <property type="molecule type" value="Genomic_DNA"/>
</dbReference>
<organism evidence="1 2">
    <name type="scientific">Botryobasidium botryosum (strain FD-172 SS1)</name>
    <dbReference type="NCBI Taxonomy" id="930990"/>
    <lineage>
        <taxon>Eukaryota</taxon>
        <taxon>Fungi</taxon>
        <taxon>Dikarya</taxon>
        <taxon>Basidiomycota</taxon>
        <taxon>Agaricomycotina</taxon>
        <taxon>Agaricomycetes</taxon>
        <taxon>Cantharellales</taxon>
        <taxon>Botryobasidiaceae</taxon>
        <taxon>Botryobasidium</taxon>
    </lineage>
</organism>
<dbReference type="HOGENOM" id="CLU_1283071_0_0_1"/>
<keyword evidence="2" id="KW-1185">Reference proteome</keyword>
<gene>
    <name evidence="1" type="ORF">BOTBODRAFT_445955</name>
</gene>
<protein>
    <submittedName>
        <fullName evidence="1">Uncharacterized protein</fullName>
    </submittedName>
</protein>
<dbReference type="InParanoid" id="A0A067M7K7"/>
<dbReference type="Proteomes" id="UP000027195">
    <property type="component" value="Unassembled WGS sequence"/>
</dbReference>